<evidence type="ECO:0000313" key="1">
    <source>
        <dbReference type="EMBL" id="ODQ77829.1"/>
    </source>
</evidence>
<keyword evidence="2" id="KW-1185">Reference proteome</keyword>
<dbReference type="EMBL" id="KV454438">
    <property type="protein sequence ID" value="ODQ77829.1"/>
    <property type="molecule type" value="Genomic_DNA"/>
</dbReference>
<proteinExistence type="predicted"/>
<name>A0A1E3QJH1_9ASCO</name>
<dbReference type="Proteomes" id="UP000094336">
    <property type="component" value="Unassembled WGS sequence"/>
</dbReference>
<dbReference type="RefSeq" id="XP_018983157.1">
    <property type="nucleotide sequence ID" value="XM_019129778.1"/>
</dbReference>
<sequence>MFKIQNCLRHQRRGLLTRRSQSVTASGLTPVHNALSRIQSLSPGSEITFTQLQSLTEELLSMQQSDTIRLAALEPLIRPHRAQFLEFIHAKYKTMFAAKRLGAILAEQRVEEAHPETKILRNIHQLEPFILSQPSIVLDFLREEFPEKGTEMVRFIHKARSLNALDVAYLLPLILPHYYELARLLRDACGSGPVSPSMAHNLALMAVLHNNLSQQAFALIHDALAEKIPLDQSLLESFFASLVGSSLDAAFTLLQLLHSHNLHHLTSHNLNLFLAEAASQSQFEKVLWVWNKCVKKGWLQVENGSLMAIAKAANRLGKTTFVKEVYQHYIVHQPHPPSFIAQASSVSENLLELYAFKKEVMIYRVEDAARWENHRSVFKIFNESYHELPRDVKDSLRVADFPHFINLLAKRYKEDYYQKTYGSSLEEVMMGRWRMARIMFNLNIVALIKAGQVHYAVDLVKKFRGLAWIRIDNETFFYLLKACQLQEKDDLFLIVLQLRRQSFRRVKLNYNTYVVLFHYFLRNRDLALCELYLREFVLSGFTVDLYLETVLGSERELLMKYK</sequence>
<protein>
    <submittedName>
        <fullName evidence="1">Uncharacterized protein</fullName>
    </submittedName>
</protein>
<gene>
    <name evidence="1" type="ORF">BABINDRAFT_163216</name>
</gene>
<accession>A0A1E3QJH1</accession>
<dbReference type="AlphaFoldDB" id="A0A1E3QJH1"/>
<reference evidence="2" key="1">
    <citation type="submission" date="2016-05" db="EMBL/GenBank/DDBJ databases">
        <title>Comparative genomics of biotechnologically important yeasts.</title>
        <authorList>
            <consortium name="DOE Joint Genome Institute"/>
            <person name="Riley R."/>
            <person name="Haridas S."/>
            <person name="Wolfe K.H."/>
            <person name="Lopes M.R."/>
            <person name="Hittinger C.T."/>
            <person name="Goker M."/>
            <person name="Salamov A."/>
            <person name="Wisecaver J."/>
            <person name="Long T.M."/>
            <person name="Aerts A.L."/>
            <person name="Barry K."/>
            <person name="Choi C."/>
            <person name="Clum A."/>
            <person name="Coughlan A.Y."/>
            <person name="Deshpande S."/>
            <person name="Douglass A.P."/>
            <person name="Hanson S.J."/>
            <person name="Klenk H.-P."/>
            <person name="Labutti K."/>
            <person name="Lapidus A."/>
            <person name="Lindquist E."/>
            <person name="Lipzen A."/>
            <person name="Meier-Kolthoff J.P."/>
            <person name="Ohm R.A."/>
            <person name="Otillar R.P."/>
            <person name="Pangilinan J."/>
            <person name="Peng Y."/>
            <person name="Rokas A."/>
            <person name="Rosa C.A."/>
            <person name="Scheuner C."/>
            <person name="Sibirny A.A."/>
            <person name="Slot J.C."/>
            <person name="Stielow J.B."/>
            <person name="Sun H."/>
            <person name="Kurtzman C.P."/>
            <person name="Blackwell M."/>
            <person name="Grigoriev I.V."/>
            <person name="Jeffries T.W."/>
        </authorList>
    </citation>
    <scope>NUCLEOTIDE SEQUENCE [LARGE SCALE GENOMIC DNA]</scope>
    <source>
        <strain evidence="2">NRRL Y-12698</strain>
    </source>
</reference>
<dbReference type="GeneID" id="30147631"/>
<evidence type="ECO:0000313" key="2">
    <source>
        <dbReference type="Proteomes" id="UP000094336"/>
    </source>
</evidence>
<organism evidence="1 2">
    <name type="scientific">Babjeviella inositovora NRRL Y-12698</name>
    <dbReference type="NCBI Taxonomy" id="984486"/>
    <lineage>
        <taxon>Eukaryota</taxon>
        <taxon>Fungi</taxon>
        <taxon>Dikarya</taxon>
        <taxon>Ascomycota</taxon>
        <taxon>Saccharomycotina</taxon>
        <taxon>Pichiomycetes</taxon>
        <taxon>Serinales incertae sedis</taxon>
        <taxon>Babjeviella</taxon>
    </lineage>
</organism>